<sequence>MVKIPSFLPLSFYYLHVYCTRECARACVMRITSFNQKMNID</sequence>
<name>A0A178THT5_9BACL</name>
<evidence type="ECO:0000313" key="2">
    <source>
        <dbReference type="Proteomes" id="UP000078336"/>
    </source>
</evidence>
<protein>
    <submittedName>
        <fullName evidence="1">Uncharacterized protein</fullName>
    </submittedName>
</protein>
<dbReference type="Proteomes" id="UP000078336">
    <property type="component" value="Unassembled WGS sequence"/>
</dbReference>
<proteinExistence type="predicted"/>
<accession>A0A178THT5</accession>
<dbReference type="AlphaFoldDB" id="A0A178THT5"/>
<dbReference type="EMBL" id="LUCQ01000082">
    <property type="protein sequence ID" value="OAO79701.1"/>
    <property type="molecule type" value="Genomic_DNA"/>
</dbReference>
<keyword evidence="2" id="KW-1185">Reference proteome</keyword>
<gene>
    <name evidence="1" type="ORF">TAF16_1416</name>
</gene>
<reference evidence="1 2" key="1">
    <citation type="submission" date="2016-03" db="EMBL/GenBank/DDBJ databases">
        <title>Spore heat resistance.</title>
        <authorList>
            <person name="Boekhorst J."/>
            <person name="Berendsen E.M."/>
            <person name="Wells-Bennik M.H."/>
            <person name="Kuipers O.P."/>
        </authorList>
    </citation>
    <scope>NUCLEOTIDE SEQUENCE [LARGE SCALE GENOMIC DNA]</scope>
    <source>
        <strain evidence="1 2">AF16</strain>
    </source>
</reference>
<evidence type="ECO:0000313" key="1">
    <source>
        <dbReference type="EMBL" id="OAO79701.1"/>
    </source>
</evidence>
<organism evidence="1 2">
    <name type="scientific">Anoxybacillus flavithermus</name>
    <dbReference type="NCBI Taxonomy" id="33934"/>
    <lineage>
        <taxon>Bacteria</taxon>
        <taxon>Bacillati</taxon>
        <taxon>Bacillota</taxon>
        <taxon>Bacilli</taxon>
        <taxon>Bacillales</taxon>
        <taxon>Anoxybacillaceae</taxon>
        <taxon>Anoxybacillus</taxon>
    </lineage>
</organism>
<comment type="caution">
    <text evidence="1">The sequence shown here is derived from an EMBL/GenBank/DDBJ whole genome shotgun (WGS) entry which is preliminary data.</text>
</comment>